<evidence type="ECO:0000256" key="1">
    <source>
        <dbReference type="SAM" id="MobiDB-lite"/>
    </source>
</evidence>
<keyword evidence="2" id="KW-0812">Transmembrane</keyword>
<keyword evidence="2" id="KW-0472">Membrane</keyword>
<dbReference type="EMBL" id="MN739398">
    <property type="protein sequence ID" value="QHT02746.1"/>
    <property type="molecule type" value="Genomic_DNA"/>
</dbReference>
<feature type="region of interest" description="Disordered" evidence="1">
    <location>
        <begin position="166"/>
        <end position="224"/>
    </location>
</feature>
<evidence type="ECO:0000313" key="3">
    <source>
        <dbReference type="EMBL" id="QHT02746.1"/>
    </source>
</evidence>
<feature type="compositionally biased region" description="Polar residues" evidence="1">
    <location>
        <begin position="182"/>
        <end position="191"/>
    </location>
</feature>
<reference evidence="3" key="1">
    <citation type="journal article" date="2020" name="Nature">
        <title>Giant virus diversity and host interactions through global metagenomics.</title>
        <authorList>
            <person name="Schulz F."/>
            <person name="Roux S."/>
            <person name="Paez-Espino D."/>
            <person name="Jungbluth S."/>
            <person name="Walsh D.A."/>
            <person name="Denef V.J."/>
            <person name="McMahon K.D."/>
            <person name="Konstantinidis K.T."/>
            <person name="Eloe-Fadrosh E.A."/>
            <person name="Kyrpides N.C."/>
            <person name="Woyke T."/>
        </authorList>
    </citation>
    <scope>NUCLEOTIDE SEQUENCE</scope>
    <source>
        <strain evidence="3">GVMAG-M-3300020595-32</strain>
    </source>
</reference>
<feature type="compositionally biased region" description="Polar residues" evidence="1">
    <location>
        <begin position="211"/>
        <end position="224"/>
    </location>
</feature>
<keyword evidence="2" id="KW-1133">Transmembrane helix</keyword>
<sequence length="224" mass="23765">MDAFDMDENMGVMILQGIVMLLAVVILFMLYSEKNKTTELQNKIDNFKCPTCPAIPECPDCNCPDGNTCPDCVCENGGPTNLECPECPSCPNVKGPSVDDIVNAIFPGRNPGMTSHGRFFSYDDFTEKEIKSTFQSMDDMSANTMGSGIPSMVNFEDQTLTNSKSDVGLASKVDPPMGSGSGVFSQPSSVATPGEEPTIPTGITDTGTGDNTVETNGNTDSGQP</sequence>
<name>A0A6C0CDC4_9ZZZZ</name>
<evidence type="ECO:0000256" key="2">
    <source>
        <dbReference type="SAM" id="Phobius"/>
    </source>
</evidence>
<accession>A0A6C0CDC4</accession>
<proteinExistence type="predicted"/>
<feature type="compositionally biased region" description="Low complexity" evidence="1">
    <location>
        <begin position="197"/>
        <end position="210"/>
    </location>
</feature>
<dbReference type="AlphaFoldDB" id="A0A6C0CDC4"/>
<feature type="transmembrane region" description="Helical" evidence="2">
    <location>
        <begin position="12"/>
        <end position="31"/>
    </location>
</feature>
<organism evidence="3">
    <name type="scientific">viral metagenome</name>
    <dbReference type="NCBI Taxonomy" id="1070528"/>
    <lineage>
        <taxon>unclassified sequences</taxon>
        <taxon>metagenomes</taxon>
        <taxon>organismal metagenomes</taxon>
    </lineage>
</organism>
<protein>
    <submittedName>
        <fullName evidence="3">Uncharacterized protein</fullName>
    </submittedName>
</protein>